<protein>
    <submittedName>
        <fullName evidence="1">DUF934 domain-containing protein</fullName>
    </submittedName>
</protein>
<gene>
    <name evidence="1" type="ORF">GTP46_25380</name>
</gene>
<dbReference type="AlphaFoldDB" id="A0A6L8KEX4"/>
<accession>A0A6L8KEX4</accession>
<dbReference type="Pfam" id="PF06073">
    <property type="entry name" value="DUF934"/>
    <property type="match status" value="1"/>
</dbReference>
<keyword evidence="2" id="KW-1185">Reference proteome</keyword>
<dbReference type="Proteomes" id="UP000479335">
    <property type="component" value="Unassembled WGS sequence"/>
</dbReference>
<name>A0A6L8KEX4_9BURK</name>
<proteinExistence type="predicted"/>
<dbReference type="InterPro" id="IPR008318">
    <property type="entry name" value="UCP030820"/>
</dbReference>
<reference evidence="1 2" key="1">
    <citation type="submission" date="2019-12" db="EMBL/GenBank/DDBJ databases">
        <title>Novel species isolated from a subtropical stream in China.</title>
        <authorList>
            <person name="Lu H."/>
        </authorList>
    </citation>
    <scope>NUCLEOTIDE SEQUENCE [LARGE SCALE GENOMIC DNA]</scope>
    <source>
        <strain evidence="1 2">FT135W</strain>
    </source>
</reference>
<evidence type="ECO:0000313" key="2">
    <source>
        <dbReference type="Proteomes" id="UP000479335"/>
    </source>
</evidence>
<comment type="caution">
    <text evidence="1">The sequence shown here is derived from an EMBL/GenBank/DDBJ whole genome shotgun (WGS) entry which is preliminary data.</text>
</comment>
<dbReference type="RefSeq" id="WP_161009405.1">
    <property type="nucleotide sequence ID" value="NZ_WWCN01000020.1"/>
</dbReference>
<sequence length="201" mass="22025">MNMSKNLIIKGREVVEDSWFVLRAPEAVEGEAAAESEADVIAALPVPAGKVIVPVGVWNAQRDALLPRAAAGEIGIWFASDERPEPLKEDLSNFAVVAVDFPKFTDGRGYSIAYNLRVRLGWTGELRAIGDVLRDQLFSMQRVGFDAYTTRPDRNIHDALKGLSDFSETYQASVDQKVPLFRRFNRTAAVSTGVNNDGAGI</sequence>
<dbReference type="PIRSF" id="PIRSF030820">
    <property type="entry name" value="UCP030820"/>
    <property type="match status" value="1"/>
</dbReference>
<evidence type="ECO:0000313" key="1">
    <source>
        <dbReference type="EMBL" id="MYM25966.1"/>
    </source>
</evidence>
<organism evidence="1 2">
    <name type="scientific">Duganella flavida</name>
    <dbReference type="NCBI Taxonomy" id="2692175"/>
    <lineage>
        <taxon>Bacteria</taxon>
        <taxon>Pseudomonadati</taxon>
        <taxon>Pseudomonadota</taxon>
        <taxon>Betaproteobacteria</taxon>
        <taxon>Burkholderiales</taxon>
        <taxon>Oxalobacteraceae</taxon>
        <taxon>Telluria group</taxon>
        <taxon>Duganella</taxon>
    </lineage>
</organism>
<dbReference type="EMBL" id="WWCN01000020">
    <property type="protein sequence ID" value="MYM25966.1"/>
    <property type="molecule type" value="Genomic_DNA"/>
</dbReference>